<dbReference type="Proteomes" id="UP001497535">
    <property type="component" value="Unassembled WGS sequence"/>
</dbReference>
<gene>
    <name evidence="1" type="ORF">MENTE1834_LOCUS2694</name>
</gene>
<proteinExistence type="predicted"/>
<organism evidence="1 2">
    <name type="scientific">Meloidogyne enterolobii</name>
    <name type="common">Root-knot nematode worm</name>
    <name type="synonym">Meloidogyne mayaguensis</name>
    <dbReference type="NCBI Taxonomy" id="390850"/>
    <lineage>
        <taxon>Eukaryota</taxon>
        <taxon>Metazoa</taxon>
        <taxon>Ecdysozoa</taxon>
        <taxon>Nematoda</taxon>
        <taxon>Chromadorea</taxon>
        <taxon>Rhabditida</taxon>
        <taxon>Tylenchina</taxon>
        <taxon>Tylenchomorpha</taxon>
        <taxon>Tylenchoidea</taxon>
        <taxon>Meloidogynidae</taxon>
        <taxon>Meloidogyninae</taxon>
        <taxon>Meloidogyne</taxon>
    </lineage>
</organism>
<reference evidence="1" key="1">
    <citation type="submission" date="2023-11" db="EMBL/GenBank/DDBJ databases">
        <authorList>
            <person name="Poullet M."/>
        </authorList>
    </citation>
    <scope>NUCLEOTIDE SEQUENCE</scope>
    <source>
        <strain evidence="1">E1834</strain>
    </source>
</reference>
<dbReference type="EMBL" id="CAVMJV010000002">
    <property type="protein sequence ID" value="CAK5014387.1"/>
    <property type="molecule type" value="Genomic_DNA"/>
</dbReference>
<protein>
    <submittedName>
        <fullName evidence="1">Uncharacterized protein</fullName>
    </submittedName>
</protein>
<accession>A0ACB0XRQ1</accession>
<evidence type="ECO:0000313" key="1">
    <source>
        <dbReference type="EMBL" id="CAK5014387.1"/>
    </source>
</evidence>
<keyword evidence="2" id="KW-1185">Reference proteome</keyword>
<evidence type="ECO:0000313" key="2">
    <source>
        <dbReference type="Proteomes" id="UP001497535"/>
    </source>
</evidence>
<sequence length="72" mass="8725">MSLEEYYMNVNENFEEYYKKIFKDLGVFMRRLNFSEFTLLNQPIKIDLEAIRNKTEVIFCYVLLNSDLISNL</sequence>
<comment type="caution">
    <text evidence="1">The sequence shown here is derived from an EMBL/GenBank/DDBJ whole genome shotgun (WGS) entry which is preliminary data.</text>
</comment>
<name>A0ACB0XRQ1_MELEN</name>